<gene>
    <name evidence="2" type="ORF">GXW80_26045</name>
</gene>
<comment type="caution">
    <text evidence="2">The sequence shown here is derived from an EMBL/GenBank/DDBJ whole genome shotgun (WGS) entry which is preliminary data.</text>
</comment>
<protein>
    <submittedName>
        <fullName evidence="2">Phosphoenolpyruvate phosphomutase</fullName>
    </submittedName>
</protein>
<sequence length="292" mass="31216">MMEHDMDQKVFVPKSIGAIEDPTKSLRDLISSPDLTHLMGAHDGLSAAVAMQAGFKAIWASGPCISKSLGYRDVKEASWTHLIEVMERMADASGLPILADGDSGFGNMNGARLMTARLLQHGASGVCIDDKSFPKMNSSVGNRPPLDDIEKFSGRLKAIKDATGNDLVLVARTEALIAGYGLKAALLRADAYANAGADAILIHSGEAKTHEVLTFAKQWKRLPIMIAPSNYYRTVISAHHEAGISNVVWVNHAMRAAIAGMRAAYNWIIAEASAGPIGQEVAKLDDGPAALW</sequence>
<dbReference type="InterPro" id="IPR039556">
    <property type="entry name" value="ICL/PEPM"/>
</dbReference>
<dbReference type="SUPFAM" id="SSF51621">
    <property type="entry name" value="Phosphoenolpyruvate/pyruvate domain"/>
    <property type="match status" value="1"/>
</dbReference>
<name>A0A6P1CDN1_RHITR</name>
<evidence type="ECO:0000256" key="1">
    <source>
        <dbReference type="ARBA" id="ARBA00038455"/>
    </source>
</evidence>
<keyword evidence="2" id="KW-0670">Pyruvate</keyword>
<evidence type="ECO:0000313" key="2">
    <source>
        <dbReference type="EMBL" id="NEV14446.1"/>
    </source>
</evidence>
<dbReference type="EMBL" id="JAADZA010000043">
    <property type="protein sequence ID" value="NEV14446.1"/>
    <property type="molecule type" value="Genomic_DNA"/>
</dbReference>
<organism evidence="2 3">
    <name type="scientific">Rhizobium tropici</name>
    <dbReference type="NCBI Taxonomy" id="398"/>
    <lineage>
        <taxon>Bacteria</taxon>
        <taxon>Pseudomonadati</taxon>
        <taxon>Pseudomonadota</taxon>
        <taxon>Alphaproteobacteria</taxon>
        <taxon>Hyphomicrobiales</taxon>
        <taxon>Rhizobiaceae</taxon>
        <taxon>Rhizobium/Agrobacterium group</taxon>
        <taxon>Rhizobium</taxon>
    </lineage>
</organism>
<accession>A0A6P1CDN1</accession>
<proteinExistence type="inferred from homology"/>
<dbReference type="AlphaFoldDB" id="A0A6P1CDN1"/>
<dbReference type="PANTHER" id="PTHR42905:SF7">
    <property type="entry name" value="PHOSPHOENOLPYRUVATE PHOSPHOMUTASE"/>
    <property type="match status" value="1"/>
</dbReference>
<reference evidence="2 3" key="1">
    <citation type="submission" date="2020-02" db="EMBL/GenBank/DDBJ databases">
        <title>Draft genome sequence of Rhizobium tropici.</title>
        <authorList>
            <person name="Khayi S."/>
            <person name="Jemo M."/>
        </authorList>
    </citation>
    <scope>NUCLEOTIDE SEQUENCE [LARGE SCALE GENOMIC DNA]</scope>
    <source>
        <strain evidence="2 3">A12</strain>
        <plasmid evidence="2">pA12b</plasmid>
    </source>
</reference>
<dbReference type="Pfam" id="PF13714">
    <property type="entry name" value="PEP_mutase"/>
    <property type="match status" value="1"/>
</dbReference>
<evidence type="ECO:0000313" key="3">
    <source>
        <dbReference type="Proteomes" id="UP000471190"/>
    </source>
</evidence>
<dbReference type="CDD" id="cd00377">
    <property type="entry name" value="ICL_PEPM"/>
    <property type="match status" value="1"/>
</dbReference>
<comment type="similarity">
    <text evidence="1">Belongs to the isocitrate lyase/PEP mutase superfamily. PEP mutase family.</text>
</comment>
<keyword evidence="2" id="KW-0614">Plasmid</keyword>
<dbReference type="Proteomes" id="UP000471190">
    <property type="component" value="Unassembled WGS sequence"/>
</dbReference>
<geneLocation type="plasmid" evidence="2">
    <name>pA12b</name>
</geneLocation>
<dbReference type="GO" id="GO:0003824">
    <property type="term" value="F:catalytic activity"/>
    <property type="evidence" value="ECO:0007669"/>
    <property type="project" value="InterPro"/>
</dbReference>
<dbReference type="PANTHER" id="PTHR42905">
    <property type="entry name" value="PHOSPHOENOLPYRUVATE CARBOXYLASE"/>
    <property type="match status" value="1"/>
</dbReference>
<dbReference type="Gene3D" id="3.20.20.60">
    <property type="entry name" value="Phosphoenolpyruvate-binding domains"/>
    <property type="match status" value="1"/>
</dbReference>
<dbReference type="InterPro" id="IPR040442">
    <property type="entry name" value="Pyrv_kinase-like_dom_sf"/>
</dbReference>
<dbReference type="InterPro" id="IPR015813">
    <property type="entry name" value="Pyrv/PenolPyrv_kinase-like_dom"/>
</dbReference>